<dbReference type="PANTHER" id="PTHR30273">
    <property type="entry name" value="PERIPLASMIC SIGNAL SENSOR AND SIGMA FACTOR ACTIVATOR FECR-RELATED"/>
    <property type="match status" value="1"/>
</dbReference>
<dbReference type="Proteomes" id="UP000320176">
    <property type="component" value="Unassembled WGS sequence"/>
</dbReference>
<dbReference type="Pfam" id="PF13385">
    <property type="entry name" value="Laminin_G_3"/>
    <property type="match status" value="1"/>
</dbReference>
<dbReference type="EMBL" id="SJPN01000003">
    <property type="protein sequence ID" value="TWU04786.1"/>
    <property type="molecule type" value="Genomic_DNA"/>
</dbReference>
<dbReference type="Gene3D" id="2.60.120.200">
    <property type="match status" value="1"/>
</dbReference>
<dbReference type="AlphaFoldDB" id="A0A5C6B0H1"/>
<evidence type="ECO:0000256" key="2">
    <source>
        <dbReference type="ARBA" id="ARBA00023157"/>
    </source>
</evidence>
<reference evidence="5 6" key="1">
    <citation type="submission" date="2019-02" db="EMBL/GenBank/DDBJ databases">
        <title>Deep-cultivation of Planctomycetes and their phenomic and genomic characterization uncovers novel biology.</title>
        <authorList>
            <person name="Wiegand S."/>
            <person name="Jogler M."/>
            <person name="Boedeker C."/>
            <person name="Pinto D."/>
            <person name="Vollmers J."/>
            <person name="Rivas-Marin E."/>
            <person name="Kohn T."/>
            <person name="Peeters S.H."/>
            <person name="Heuer A."/>
            <person name="Rast P."/>
            <person name="Oberbeckmann S."/>
            <person name="Bunk B."/>
            <person name="Jeske O."/>
            <person name="Meyerdierks A."/>
            <person name="Storesund J.E."/>
            <person name="Kallscheuer N."/>
            <person name="Luecker S."/>
            <person name="Lage O.M."/>
            <person name="Pohl T."/>
            <person name="Merkel B.J."/>
            <person name="Hornburger P."/>
            <person name="Mueller R.-W."/>
            <person name="Bruemmer F."/>
            <person name="Labrenz M."/>
            <person name="Spormann A.M."/>
            <person name="Op Den Camp H."/>
            <person name="Overmann J."/>
            <person name="Amann R."/>
            <person name="Jetten M.S.M."/>
            <person name="Mascher T."/>
            <person name="Medema M.H."/>
            <person name="Devos D.P."/>
            <person name="Kaster A.-K."/>
            <person name="Ovreas L."/>
            <person name="Rohde M."/>
            <person name="Galperin M.Y."/>
            <person name="Jogler C."/>
        </authorList>
    </citation>
    <scope>NUCLEOTIDE SEQUENCE [LARGE SCALE GENOMIC DNA]</scope>
    <source>
        <strain evidence="5 6">Pla52n</strain>
    </source>
</reference>
<keyword evidence="3" id="KW-0472">Membrane</keyword>
<sequence length="519" mass="56317">MLINDEFTDRVLEGEVSGAEALEFQSWLQAPANLERFALRAELHSDLRRSLRRRSIQSNANVCETVVEEATSPEPCYDGLVTSSTTGGFSLASPRMVIFAGVVVATACLVLAFLNVGNRRDLDSDQLQYATIVSEVTSRLTKNGSIWKGVGLSAGKYRLERGLLNLGLAGGVMVYVEAPTRFDIASEKKIILHSGRISANVPSDGTGFTIVTPEADVIDFGTEFSVDVGVGTSEVHVFDGLVRVQPKSRQGAKRQAAIDLRTSQAVKINDEAAEPVDIELATDRFIRTFDESRRRYSRTVKSLATVAFYRMAIRDQGLACQPPQYSGVVLMGDGRRPPHARGVFSGGSLRIQADSIGRGGRVDTPPPLRSGQLTLAAFVYLDATAKGAIVATNIHNDSGNFSLALNEQGYLQATIRNSDGHVRSIVSDTTVTLQSWLHVVMTADGEVLRLYEDGRQVASITCSSVADSETDVMWFGTDSGGQNLWDGRIDEVALFDRELSDAEVLDLYQAALEEIGKSE</sequence>
<dbReference type="InterPro" id="IPR012373">
    <property type="entry name" value="Ferrdict_sens_TM"/>
</dbReference>
<comment type="caution">
    <text evidence="5">The sequence shown here is derived from an EMBL/GenBank/DDBJ whole genome shotgun (WGS) entry which is preliminary data.</text>
</comment>
<protein>
    <submittedName>
        <fullName evidence="5">FecR protein</fullName>
    </submittedName>
</protein>
<dbReference type="RefSeq" id="WP_146520143.1">
    <property type="nucleotide sequence ID" value="NZ_CP151726.1"/>
</dbReference>
<evidence type="ECO:0000313" key="5">
    <source>
        <dbReference type="EMBL" id="TWU04786.1"/>
    </source>
</evidence>
<dbReference type="InterPro" id="IPR006558">
    <property type="entry name" value="LamG-like"/>
</dbReference>
<dbReference type="SUPFAM" id="SSF49899">
    <property type="entry name" value="Concanavalin A-like lectins/glucanases"/>
    <property type="match status" value="1"/>
</dbReference>
<keyword evidence="2" id="KW-1015">Disulfide bond</keyword>
<proteinExistence type="predicted"/>
<evidence type="ECO:0000256" key="3">
    <source>
        <dbReference type="SAM" id="Phobius"/>
    </source>
</evidence>
<name>A0A5C6B0H1_9BACT</name>
<feature type="domain" description="LamG-like jellyroll fold" evidence="4">
    <location>
        <begin position="371"/>
        <end position="502"/>
    </location>
</feature>
<evidence type="ECO:0000256" key="1">
    <source>
        <dbReference type="ARBA" id="ARBA00022729"/>
    </source>
</evidence>
<dbReference type="Gene3D" id="2.60.120.1440">
    <property type="match status" value="1"/>
</dbReference>
<feature type="transmembrane region" description="Helical" evidence="3">
    <location>
        <begin position="96"/>
        <end position="116"/>
    </location>
</feature>
<keyword evidence="1" id="KW-0732">Signal</keyword>
<keyword evidence="3" id="KW-0812">Transmembrane</keyword>
<dbReference type="Pfam" id="PF04773">
    <property type="entry name" value="FecR"/>
    <property type="match status" value="1"/>
</dbReference>
<dbReference type="GO" id="GO:0016989">
    <property type="term" value="F:sigma factor antagonist activity"/>
    <property type="evidence" value="ECO:0007669"/>
    <property type="project" value="TreeGrafter"/>
</dbReference>
<organism evidence="5 6">
    <name type="scientific">Stieleria varia</name>
    <dbReference type="NCBI Taxonomy" id="2528005"/>
    <lineage>
        <taxon>Bacteria</taxon>
        <taxon>Pseudomonadati</taxon>
        <taxon>Planctomycetota</taxon>
        <taxon>Planctomycetia</taxon>
        <taxon>Pirellulales</taxon>
        <taxon>Pirellulaceae</taxon>
        <taxon>Stieleria</taxon>
    </lineage>
</organism>
<keyword evidence="6" id="KW-1185">Reference proteome</keyword>
<dbReference type="InterPro" id="IPR013320">
    <property type="entry name" value="ConA-like_dom_sf"/>
</dbReference>
<evidence type="ECO:0000313" key="6">
    <source>
        <dbReference type="Proteomes" id="UP000320176"/>
    </source>
</evidence>
<evidence type="ECO:0000259" key="4">
    <source>
        <dbReference type="SMART" id="SM00560"/>
    </source>
</evidence>
<keyword evidence="3" id="KW-1133">Transmembrane helix</keyword>
<accession>A0A5C6B0H1</accession>
<gene>
    <name evidence="5" type="ORF">Pla52n_28300</name>
</gene>
<dbReference type="InterPro" id="IPR006860">
    <property type="entry name" value="FecR"/>
</dbReference>
<dbReference type="PANTHER" id="PTHR30273:SF2">
    <property type="entry name" value="PROTEIN FECR"/>
    <property type="match status" value="1"/>
</dbReference>
<dbReference type="SMART" id="SM00560">
    <property type="entry name" value="LamGL"/>
    <property type="match status" value="1"/>
</dbReference>
<dbReference type="OrthoDB" id="258532at2"/>